<dbReference type="Proteomes" id="UP000009882">
    <property type="component" value="Unassembled WGS sequence"/>
</dbReference>
<comment type="caution">
    <text evidence="1">The sequence shown here is derived from an EMBL/GenBank/DDBJ whole genome shotgun (WGS) entry which is preliminary data.</text>
</comment>
<dbReference type="AlphaFoldDB" id="K9G7I7"/>
<gene>
    <name evidence="1" type="ORF">PDIG_18180</name>
</gene>
<evidence type="ECO:0000313" key="2">
    <source>
        <dbReference type="Proteomes" id="UP000009882"/>
    </source>
</evidence>
<protein>
    <submittedName>
        <fullName evidence="1">Uncharacterized protein</fullName>
    </submittedName>
</protein>
<dbReference type="OrthoDB" id="10266325at2759"/>
<dbReference type="HOGENOM" id="CLU_1587059_0_0_1"/>
<keyword evidence="2" id="KW-1185">Reference proteome</keyword>
<accession>K9G7I7</accession>
<proteinExistence type="predicted"/>
<dbReference type="EMBL" id="AKCT01000084">
    <property type="protein sequence ID" value="EKV16902.1"/>
    <property type="molecule type" value="Genomic_DNA"/>
</dbReference>
<organism evidence="1 2">
    <name type="scientific">Penicillium digitatum (strain PHI26 / CECT 20796)</name>
    <name type="common">Green mold</name>
    <dbReference type="NCBI Taxonomy" id="1170229"/>
    <lineage>
        <taxon>Eukaryota</taxon>
        <taxon>Fungi</taxon>
        <taxon>Dikarya</taxon>
        <taxon>Ascomycota</taxon>
        <taxon>Pezizomycotina</taxon>
        <taxon>Eurotiomycetes</taxon>
        <taxon>Eurotiomycetidae</taxon>
        <taxon>Eurotiales</taxon>
        <taxon>Aspergillaceae</taxon>
        <taxon>Penicillium</taxon>
    </lineage>
</organism>
<sequence>MPSMYPLMGWFTHRSRSQAPVCRLLSGSDIIESNEYLQKLDSNGPIFMPNSRLMQQMLRFDFERYQEEIGDGKCPMDPTVICIPRGVIVPMFDCQLKIDAYELRYSHPIRAGTMERRRLSILPATFKSDGNRNEFYEKSAKVIGAEEWIENHPYRESVADENEKGWMV</sequence>
<dbReference type="InParanoid" id="K9G7I7"/>
<name>K9G7I7_PEND2</name>
<evidence type="ECO:0000313" key="1">
    <source>
        <dbReference type="EMBL" id="EKV16902.1"/>
    </source>
</evidence>
<reference evidence="2" key="1">
    <citation type="journal article" date="2012" name="BMC Genomics">
        <title>Genome sequence of the necrotrophic fungus Penicillium digitatum, the main postharvest pathogen of citrus.</title>
        <authorList>
            <person name="Marcet-Houben M."/>
            <person name="Ballester A.-R."/>
            <person name="de la Fuente B."/>
            <person name="Harries E."/>
            <person name="Marcos J.F."/>
            <person name="Gonzalez-Candelas L."/>
            <person name="Gabaldon T."/>
        </authorList>
    </citation>
    <scope>NUCLEOTIDE SEQUENCE [LARGE SCALE GENOMIC DNA]</scope>
    <source>
        <strain evidence="2">PHI26 / CECT 20796</strain>
    </source>
</reference>